<comment type="similarity">
    <text evidence="4">In the C-terminal section; belongs to the PEP-utilizing enzyme family.</text>
</comment>
<dbReference type="InterPro" id="IPR015813">
    <property type="entry name" value="Pyrv/PenolPyrv_kinase-like_dom"/>
</dbReference>
<evidence type="ECO:0000256" key="3">
    <source>
        <dbReference type="ARBA" id="ARBA00004997"/>
    </source>
</evidence>
<dbReference type="FunFam" id="2.40.33.10:FF:000001">
    <property type="entry name" value="Pyruvate kinase"/>
    <property type="match status" value="1"/>
</dbReference>
<dbReference type="GO" id="GO:0000287">
    <property type="term" value="F:magnesium ion binding"/>
    <property type="evidence" value="ECO:0007669"/>
    <property type="project" value="UniProtKB-UniRule"/>
</dbReference>
<dbReference type="InterPro" id="IPR001697">
    <property type="entry name" value="Pyr_Knase"/>
</dbReference>
<dbReference type="GO" id="GO:0004743">
    <property type="term" value="F:pyruvate kinase activity"/>
    <property type="evidence" value="ECO:0007669"/>
    <property type="project" value="UniProtKB-UniRule"/>
</dbReference>
<dbReference type="STRING" id="429009.Adeg_0440"/>
<dbReference type="InterPro" id="IPR040442">
    <property type="entry name" value="Pyrv_kinase-like_dom_sf"/>
</dbReference>
<comment type="catalytic activity">
    <reaction evidence="18 20">
        <text>pyruvate + ATP = phosphoenolpyruvate + ADP + H(+)</text>
        <dbReference type="Rhea" id="RHEA:18157"/>
        <dbReference type="ChEBI" id="CHEBI:15361"/>
        <dbReference type="ChEBI" id="CHEBI:15378"/>
        <dbReference type="ChEBI" id="CHEBI:30616"/>
        <dbReference type="ChEBI" id="CHEBI:58702"/>
        <dbReference type="ChEBI" id="CHEBI:456216"/>
        <dbReference type="EC" id="2.7.1.40"/>
    </reaction>
</comment>
<dbReference type="AlphaFoldDB" id="C9RBG5"/>
<evidence type="ECO:0000256" key="18">
    <source>
        <dbReference type="ARBA" id="ARBA00048152"/>
    </source>
</evidence>
<dbReference type="Gene3D" id="3.40.1380.20">
    <property type="entry name" value="Pyruvate kinase, C-terminal domain"/>
    <property type="match status" value="1"/>
</dbReference>
<keyword evidence="15" id="KW-0630">Potassium</keyword>
<dbReference type="InterPro" id="IPR036637">
    <property type="entry name" value="Phosphohistidine_dom_sf"/>
</dbReference>
<reference evidence="24 25" key="1">
    <citation type="submission" date="2009-10" db="EMBL/GenBank/DDBJ databases">
        <title>Complete sequence of chromosome of Ammonifex degensii KC4.</title>
        <authorList>
            <consortium name="US DOE Joint Genome Institute"/>
            <person name="Kerfeld C."/>
            <person name="Goodner B."/>
            <person name="Huber H."/>
            <person name="Stetter K."/>
            <person name="Lucas S."/>
            <person name="Copeland A."/>
            <person name="Lapidus A."/>
            <person name="Glavina del Rio T."/>
            <person name="Dalin E."/>
            <person name="Tice H."/>
            <person name="Bruce D."/>
            <person name="Goodwin L."/>
            <person name="Pitluck S."/>
            <person name="Saunders E."/>
            <person name="Brettin T."/>
            <person name="Detter J.C."/>
            <person name="Han C."/>
            <person name="Larimer F."/>
            <person name="Land M."/>
            <person name="Hauser L."/>
            <person name="Kyrpides N."/>
            <person name="Ovchinnikova G."/>
            <person name="Richardson P."/>
        </authorList>
    </citation>
    <scope>NUCLEOTIDE SEQUENCE [LARGE SCALE GENOMIC DNA]</scope>
    <source>
        <strain evidence="25">DSM 10501 / KC4</strain>
    </source>
</reference>
<evidence type="ECO:0000313" key="24">
    <source>
        <dbReference type="EMBL" id="ACX51592.1"/>
    </source>
</evidence>
<evidence type="ECO:0000256" key="12">
    <source>
        <dbReference type="ARBA" id="ARBA00022777"/>
    </source>
</evidence>
<dbReference type="OrthoDB" id="9812123at2"/>
<evidence type="ECO:0000256" key="9">
    <source>
        <dbReference type="ARBA" id="ARBA00022679"/>
    </source>
</evidence>
<dbReference type="PROSITE" id="PS00110">
    <property type="entry name" value="PYRUVATE_KINASE"/>
    <property type="match status" value="1"/>
</dbReference>
<dbReference type="NCBIfam" id="NF004978">
    <property type="entry name" value="PRK06354.1"/>
    <property type="match status" value="1"/>
</dbReference>
<dbReference type="KEGG" id="adg:Adeg_0440"/>
<dbReference type="HOGENOM" id="CLU_015439_0_2_9"/>
<dbReference type="FunFam" id="3.20.20.60:FF:000025">
    <property type="entry name" value="Pyruvate kinase"/>
    <property type="match status" value="1"/>
</dbReference>
<dbReference type="SUPFAM" id="SSF52009">
    <property type="entry name" value="Phosphohistidine domain"/>
    <property type="match status" value="1"/>
</dbReference>
<dbReference type="Proteomes" id="UP000002620">
    <property type="component" value="Chromosome"/>
</dbReference>
<evidence type="ECO:0000259" key="22">
    <source>
        <dbReference type="Pfam" id="PF00391"/>
    </source>
</evidence>
<evidence type="ECO:0000256" key="4">
    <source>
        <dbReference type="ARBA" id="ARBA00006237"/>
    </source>
</evidence>
<comment type="pathway">
    <text evidence="3 20">Carbohydrate degradation; glycolysis; pyruvate from D-glyceraldehyde 3-phosphate: step 5/5.</text>
</comment>
<dbReference type="InterPro" id="IPR036918">
    <property type="entry name" value="Pyrv_Knase_C_sf"/>
</dbReference>
<dbReference type="GO" id="GO:0005524">
    <property type="term" value="F:ATP binding"/>
    <property type="evidence" value="ECO:0007669"/>
    <property type="project" value="UniProtKB-KW"/>
</dbReference>
<dbReference type="InterPro" id="IPR015795">
    <property type="entry name" value="Pyrv_Knase_C"/>
</dbReference>
<keyword evidence="9 20" id="KW-0808">Transferase</keyword>
<dbReference type="UniPathway" id="UPA00109">
    <property type="reaction ID" value="UER00188"/>
</dbReference>
<comment type="subunit">
    <text evidence="6">Homotetramer.</text>
</comment>
<sequence>MLRHTKIVCTIGPSSSNPAVIESLLRAGMDVARINMSHGTQEEHRQRIRLLREIAQRLVKNLGILVDIRGPRIRIGELQGGKVELREGEEVELVPGDFLGTSSRLPVNYPGIVEDLKPGDPVLLADGLIGLRVKEVSPSGVRCRVEAGGELTPHKGVNLPGVKVNLPSLTEKDVEDIKFAVSERVDFLALSYVRRADDVLAARRLLEELGAGDLWLIAKIENREGVENLHAILKVADGVMVARGDLGLEIPLEEVPLVQKEIISRANAAGKPVITATQMLESMIQHPRPTRAEVADVANAILDGTDAVMLSAETAIGHYPAETVATMARIASRTEEAFSYEDSLERRRETQAKHTVTDAISFATCAAARDLGAAAIITATQTGYTARMVAKYRPRAPILAATPRVEVMRRLALVWGVYPILVERMENTDQMIDEAVRAAMASGYIKSGDLVVITAGVPVGVHGTTNLLKVHTVGDVLARGMGIGAKSVTGRVRIAKTAKEALEKVQPGDILVAPATDKEYIPAIRKCAGIVTEVGGVTSHAAIVGLEFGIPVIVGVEGATAILQDGQEVTLDGQRGIIYRGSARVL</sequence>
<dbReference type="SUPFAM" id="SSF50800">
    <property type="entry name" value="PK beta-barrel domain-like"/>
    <property type="match status" value="1"/>
</dbReference>
<feature type="domain" description="Pyruvate kinase C-terminal" evidence="23">
    <location>
        <begin position="358"/>
        <end position="471"/>
    </location>
</feature>
<dbReference type="PANTHER" id="PTHR11817">
    <property type="entry name" value="PYRUVATE KINASE"/>
    <property type="match status" value="1"/>
</dbReference>
<dbReference type="NCBIfam" id="NF004491">
    <property type="entry name" value="PRK05826.1"/>
    <property type="match status" value="1"/>
</dbReference>
<dbReference type="Pfam" id="PF02887">
    <property type="entry name" value="PK_C"/>
    <property type="match status" value="1"/>
</dbReference>
<evidence type="ECO:0000256" key="6">
    <source>
        <dbReference type="ARBA" id="ARBA00011881"/>
    </source>
</evidence>
<comment type="cofactor">
    <cofactor evidence="1">
        <name>Mg(2+)</name>
        <dbReference type="ChEBI" id="CHEBI:18420"/>
    </cofactor>
</comment>
<dbReference type="GO" id="GO:0030955">
    <property type="term" value="F:potassium ion binding"/>
    <property type="evidence" value="ECO:0007669"/>
    <property type="project" value="UniProtKB-UniRule"/>
</dbReference>
<feature type="domain" description="Pyruvate kinase barrel" evidence="21">
    <location>
        <begin position="3"/>
        <end position="324"/>
    </location>
</feature>
<evidence type="ECO:0000313" key="25">
    <source>
        <dbReference type="Proteomes" id="UP000002620"/>
    </source>
</evidence>
<evidence type="ECO:0000256" key="8">
    <source>
        <dbReference type="ARBA" id="ARBA00018587"/>
    </source>
</evidence>
<dbReference type="InterPro" id="IPR015806">
    <property type="entry name" value="Pyrv_Knase_insert_dom_sf"/>
</dbReference>
<dbReference type="InterPro" id="IPR011037">
    <property type="entry name" value="Pyrv_Knase-like_insert_dom_sf"/>
</dbReference>
<dbReference type="SUPFAM" id="SSF51621">
    <property type="entry name" value="Phosphoenolpyruvate/pyruvate domain"/>
    <property type="match status" value="1"/>
</dbReference>
<evidence type="ECO:0000259" key="21">
    <source>
        <dbReference type="Pfam" id="PF00224"/>
    </source>
</evidence>
<evidence type="ECO:0000256" key="14">
    <source>
        <dbReference type="ARBA" id="ARBA00022842"/>
    </source>
</evidence>
<keyword evidence="17 24" id="KW-0670">Pyruvate</keyword>
<dbReference type="NCBIfam" id="TIGR01064">
    <property type="entry name" value="pyruv_kin"/>
    <property type="match status" value="1"/>
</dbReference>
<dbReference type="FunFam" id="3.40.1380.20:FF:000013">
    <property type="entry name" value="Pyruvate kinase"/>
    <property type="match status" value="1"/>
</dbReference>
<keyword evidence="12 20" id="KW-0418">Kinase</keyword>
<evidence type="ECO:0000256" key="2">
    <source>
        <dbReference type="ARBA" id="ARBA00001958"/>
    </source>
</evidence>
<name>C9RBG5_AMMDK</name>
<dbReference type="eggNOG" id="COG0469">
    <property type="taxonomic scope" value="Bacteria"/>
</dbReference>
<comment type="similarity">
    <text evidence="5 20">Belongs to the pyruvate kinase family.</text>
</comment>
<dbReference type="Gene3D" id="2.40.33.10">
    <property type="entry name" value="PK beta-barrel domain-like"/>
    <property type="match status" value="1"/>
</dbReference>
<protein>
    <recommendedName>
        <fullName evidence="8 19">Pyruvate kinase</fullName>
        <ecNumber evidence="7 19">2.7.1.40</ecNumber>
    </recommendedName>
</protein>
<dbReference type="Gene3D" id="3.20.20.60">
    <property type="entry name" value="Phosphoenolpyruvate-binding domains"/>
    <property type="match status" value="1"/>
</dbReference>
<evidence type="ECO:0000256" key="20">
    <source>
        <dbReference type="RuleBase" id="RU000504"/>
    </source>
</evidence>
<dbReference type="Pfam" id="PF00224">
    <property type="entry name" value="PK"/>
    <property type="match status" value="1"/>
</dbReference>
<dbReference type="Pfam" id="PF00391">
    <property type="entry name" value="PEP-utilizers"/>
    <property type="match status" value="1"/>
</dbReference>
<dbReference type="EMBL" id="CP001785">
    <property type="protein sequence ID" value="ACX51592.1"/>
    <property type="molecule type" value="Genomic_DNA"/>
</dbReference>
<proteinExistence type="inferred from homology"/>
<dbReference type="Gene3D" id="3.50.30.10">
    <property type="entry name" value="Phosphohistidine domain"/>
    <property type="match status" value="1"/>
</dbReference>
<evidence type="ECO:0000256" key="5">
    <source>
        <dbReference type="ARBA" id="ARBA00008663"/>
    </source>
</evidence>
<evidence type="ECO:0000256" key="16">
    <source>
        <dbReference type="ARBA" id="ARBA00023152"/>
    </source>
</evidence>
<comment type="cofactor">
    <cofactor evidence="2">
        <name>K(+)</name>
        <dbReference type="ChEBI" id="CHEBI:29103"/>
    </cofactor>
</comment>
<dbReference type="GO" id="GO:0016301">
    <property type="term" value="F:kinase activity"/>
    <property type="evidence" value="ECO:0007669"/>
    <property type="project" value="UniProtKB-KW"/>
</dbReference>
<dbReference type="PRINTS" id="PR01050">
    <property type="entry name" value="PYRUVTKNASE"/>
</dbReference>
<keyword evidence="13" id="KW-0067">ATP-binding</keyword>
<accession>C9RBG5</accession>
<organism evidence="24 25">
    <name type="scientific">Ammonifex degensii (strain DSM 10501 / KC4)</name>
    <dbReference type="NCBI Taxonomy" id="429009"/>
    <lineage>
        <taxon>Bacteria</taxon>
        <taxon>Bacillati</taxon>
        <taxon>Bacillota</taxon>
        <taxon>Clostridia</taxon>
        <taxon>Thermoanaerobacterales</taxon>
        <taxon>Thermoanaerobacteraceae</taxon>
        <taxon>Ammonifex</taxon>
    </lineage>
</organism>
<evidence type="ECO:0000256" key="13">
    <source>
        <dbReference type="ARBA" id="ARBA00022840"/>
    </source>
</evidence>
<evidence type="ECO:0000256" key="10">
    <source>
        <dbReference type="ARBA" id="ARBA00022723"/>
    </source>
</evidence>
<dbReference type="FunFam" id="3.50.30.10:FF:000004">
    <property type="entry name" value="Pyruvate kinase"/>
    <property type="match status" value="1"/>
</dbReference>
<keyword evidence="11" id="KW-0547">Nucleotide-binding</keyword>
<evidence type="ECO:0000256" key="19">
    <source>
        <dbReference type="NCBIfam" id="TIGR01064"/>
    </source>
</evidence>
<dbReference type="SUPFAM" id="SSF52935">
    <property type="entry name" value="PK C-terminal domain-like"/>
    <property type="match status" value="1"/>
</dbReference>
<dbReference type="RefSeq" id="WP_015738470.1">
    <property type="nucleotide sequence ID" value="NC_013385.1"/>
</dbReference>
<evidence type="ECO:0000256" key="15">
    <source>
        <dbReference type="ARBA" id="ARBA00022958"/>
    </source>
</evidence>
<evidence type="ECO:0000256" key="11">
    <source>
        <dbReference type="ARBA" id="ARBA00022741"/>
    </source>
</evidence>
<dbReference type="EC" id="2.7.1.40" evidence="7 19"/>
<evidence type="ECO:0000256" key="17">
    <source>
        <dbReference type="ARBA" id="ARBA00023317"/>
    </source>
</evidence>
<dbReference type="InterPro" id="IPR008279">
    <property type="entry name" value="PEP-util_enz_mobile_dom"/>
</dbReference>
<evidence type="ECO:0000259" key="23">
    <source>
        <dbReference type="Pfam" id="PF02887"/>
    </source>
</evidence>
<gene>
    <name evidence="24" type="ordered locus">Adeg_0440</name>
</gene>
<dbReference type="InterPro" id="IPR018209">
    <property type="entry name" value="Pyrv_Knase_AS"/>
</dbReference>
<evidence type="ECO:0000256" key="7">
    <source>
        <dbReference type="ARBA" id="ARBA00012142"/>
    </source>
</evidence>
<evidence type="ECO:0000256" key="1">
    <source>
        <dbReference type="ARBA" id="ARBA00001946"/>
    </source>
</evidence>
<keyword evidence="14 20" id="KW-0460">Magnesium</keyword>
<feature type="domain" description="PEP-utilising enzyme mobile" evidence="22">
    <location>
        <begin position="506"/>
        <end position="576"/>
    </location>
</feature>
<dbReference type="InterPro" id="IPR015793">
    <property type="entry name" value="Pyrv_Knase_brl"/>
</dbReference>
<keyword evidence="10" id="KW-0479">Metal-binding</keyword>
<keyword evidence="25" id="KW-1185">Reference proteome</keyword>
<keyword evidence="16 20" id="KW-0324">Glycolysis</keyword>